<evidence type="ECO:0000256" key="3">
    <source>
        <dbReference type="ARBA" id="ARBA00022617"/>
    </source>
</evidence>
<evidence type="ECO:0000256" key="4">
    <source>
        <dbReference type="ARBA" id="ARBA00022723"/>
    </source>
</evidence>
<dbReference type="GO" id="GO:0005506">
    <property type="term" value="F:iron ion binding"/>
    <property type="evidence" value="ECO:0007669"/>
    <property type="project" value="InterPro"/>
</dbReference>
<reference evidence="10" key="3">
    <citation type="submission" date="2023-07" db="EMBL/GenBank/DDBJ databases">
        <title>Description of Mycobacterium gordonae subsp. intergordonae subsp.nov. and Mycobacterium gordonae subsp. gordonae subsp. nov.</title>
        <authorList>
            <person name="Huang H."/>
        </authorList>
    </citation>
    <scope>NUCLEOTIDE SEQUENCE [LARGE SCALE GENOMIC DNA]</scope>
    <source>
        <strain evidence="10">24</strain>
    </source>
</reference>
<evidence type="ECO:0000313" key="10">
    <source>
        <dbReference type="Proteomes" id="UP000510682"/>
    </source>
</evidence>
<keyword evidence="3 8" id="KW-0349">Heme</keyword>
<dbReference type="PANTHER" id="PTHR46696:SF4">
    <property type="entry name" value="BIOTIN BIOSYNTHESIS CYTOCHROME P450"/>
    <property type="match status" value="1"/>
</dbReference>
<reference evidence="10" key="1">
    <citation type="submission" date="2020-07" db="EMBL/GenBank/DDBJ databases">
        <title>Description of Mycobacterium gordonae subsp. intergordonae subsp.nov. and Mycobacterium gordonae subsp. gordonae subsp. nov.</title>
        <authorList>
            <person name="Yu X."/>
        </authorList>
    </citation>
    <scope>NUCLEOTIDE SEQUENCE [LARGE SCALE GENOMIC DNA]</scope>
    <source>
        <strain evidence="10">24</strain>
    </source>
</reference>
<proteinExistence type="inferred from homology"/>
<dbReference type="FunFam" id="1.10.630.10:FF:000018">
    <property type="entry name" value="Cytochrome P450 monooxygenase"/>
    <property type="match status" value="1"/>
</dbReference>
<comment type="similarity">
    <text evidence="2 8">Belongs to the cytochrome P450 family.</text>
</comment>
<evidence type="ECO:0000256" key="1">
    <source>
        <dbReference type="ARBA" id="ARBA00001971"/>
    </source>
</evidence>
<dbReference type="GO" id="GO:0036199">
    <property type="term" value="F:cholest-4-en-3-one 26-monooxygenase activity"/>
    <property type="evidence" value="ECO:0007669"/>
    <property type="project" value="TreeGrafter"/>
</dbReference>
<evidence type="ECO:0000256" key="5">
    <source>
        <dbReference type="ARBA" id="ARBA00023002"/>
    </source>
</evidence>
<evidence type="ECO:0000313" key="9">
    <source>
        <dbReference type="EMBL" id="QLL08867.1"/>
    </source>
</evidence>
<dbReference type="SUPFAM" id="SSF48264">
    <property type="entry name" value="Cytochrome P450"/>
    <property type="match status" value="1"/>
</dbReference>
<protein>
    <submittedName>
        <fullName evidence="9">Cytochrome P450</fullName>
    </submittedName>
</protein>
<sequence length="412" mass="46446">MNSTAPQNISSDPVEFDPFSEDFFNGAFDTYRILREKAPLYYSGKWDFWALTRYEDVAPATKDHETFSSAKGATLDMVQAHDDAIPVPKVIISMDPPEHQKMRRLVSNVFTPRAIAALEHMVREKVYERVDALNPASFDVVADFSALFPNEVITTMLGVPKQDRDQIRVWLDLLLERHPGEIATTPEGFQASVNTGLYYYDLVRQRRAKPRDDMISRLIETEIERDGKVEKLTDVDITGFATMLGGAGAETVTKLVGNAMVAFADFPDEWQKLREDRSKVPAAIEELLRYEAPSQYQIRTATRDVRYHGRTIPEGSAVLLVTGSATRDERMFPDPDRVDIDRERKMGFNLAFGYGVHSCLGAALARMESRIALEALLDLIPDYEVDRSGLRRVAMSNVCGWSNVPVLRKATT</sequence>
<keyword evidence="5 8" id="KW-0560">Oxidoreductase</keyword>
<dbReference type="RefSeq" id="WP_180917452.1">
    <property type="nucleotide sequence ID" value="NZ_CP059165.1"/>
</dbReference>
<dbReference type="EMBL" id="CP059165">
    <property type="protein sequence ID" value="QLL08867.1"/>
    <property type="molecule type" value="Genomic_DNA"/>
</dbReference>
<evidence type="ECO:0000256" key="8">
    <source>
        <dbReference type="RuleBase" id="RU000461"/>
    </source>
</evidence>
<dbReference type="InterPro" id="IPR002397">
    <property type="entry name" value="Cyt_P450_B"/>
</dbReference>
<dbReference type="GO" id="GO:0006707">
    <property type="term" value="P:cholesterol catabolic process"/>
    <property type="evidence" value="ECO:0007669"/>
    <property type="project" value="TreeGrafter"/>
</dbReference>
<evidence type="ECO:0000256" key="2">
    <source>
        <dbReference type="ARBA" id="ARBA00010617"/>
    </source>
</evidence>
<dbReference type="PRINTS" id="PR00359">
    <property type="entry name" value="BP450"/>
</dbReference>
<dbReference type="InterPro" id="IPR036396">
    <property type="entry name" value="Cyt_P450_sf"/>
</dbReference>
<keyword evidence="4 8" id="KW-0479">Metal-binding</keyword>
<evidence type="ECO:0000256" key="7">
    <source>
        <dbReference type="ARBA" id="ARBA00023033"/>
    </source>
</evidence>
<keyword evidence="6 8" id="KW-0408">Iron</keyword>
<dbReference type="Proteomes" id="UP000510682">
    <property type="component" value="Chromosome"/>
</dbReference>
<dbReference type="InterPro" id="IPR001128">
    <property type="entry name" value="Cyt_P450"/>
</dbReference>
<dbReference type="PANTHER" id="PTHR46696">
    <property type="entry name" value="P450, PUTATIVE (EUROFUNG)-RELATED"/>
    <property type="match status" value="1"/>
</dbReference>
<reference evidence="9 10" key="2">
    <citation type="submission" date="2020-07" db="EMBL/GenBank/DDBJ databases">
        <authorList>
            <person name="Yu X."/>
        </authorList>
    </citation>
    <scope>NUCLEOTIDE SEQUENCE [LARGE SCALE GENOMIC DNA]</scope>
    <source>
        <strain evidence="10">24</strain>
    </source>
</reference>
<comment type="cofactor">
    <cofactor evidence="1">
        <name>heme</name>
        <dbReference type="ChEBI" id="CHEBI:30413"/>
    </cofactor>
</comment>
<accession>A0A7D6E018</accession>
<evidence type="ECO:0000256" key="6">
    <source>
        <dbReference type="ARBA" id="ARBA00023004"/>
    </source>
</evidence>
<dbReference type="GO" id="GO:0020037">
    <property type="term" value="F:heme binding"/>
    <property type="evidence" value="ECO:0007669"/>
    <property type="project" value="InterPro"/>
</dbReference>
<keyword evidence="7 8" id="KW-0503">Monooxygenase</keyword>
<keyword evidence="10" id="KW-1185">Reference proteome</keyword>
<gene>
    <name evidence="9" type="ORF">H0P51_08195</name>
</gene>
<dbReference type="KEGG" id="mgor:H0P51_08195"/>
<name>A0A7D6E018_9MYCO</name>
<dbReference type="Pfam" id="PF00067">
    <property type="entry name" value="p450"/>
    <property type="match status" value="1"/>
</dbReference>
<dbReference type="InterPro" id="IPR017972">
    <property type="entry name" value="Cyt_P450_CS"/>
</dbReference>
<dbReference type="PROSITE" id="PS00086">
    <property type="entry name" value="CYTOCHROME_P450"/>
    <property type="match status" value="1"/>
</dbReference>
<dbReference type="Gene3D" id="1.10.630.10">
    <property type="entry name" value="Cytochrome P450"/>
    <property type="match status" value="1"/>
</dbReference>
<organism evidence="9 10">
    <name type="scientific">Mycobacterium vicinigordonae</name>
    <dbReference type="NCBI Taxonomy" id="1719132"/>
    <lineage>
        <taxon>Bacteria</taxon>
        <taxon>Bacillati</taxon>
        <taxon>Actinomycetota</taxon>
        <taxon>Actinomycetes</taxon>
        <taxon>Mycobacteriales</taxon>
        <taxon>Mycobacteriaceae</taxon>
        <taxon>Mycobacterium</taxon>
    </lineage>
</organism>
<dbReference type="AlphaFoldDB" id="A0A7D6E018"/>
<dbReference type="GO" id="GO:0008395">
    <property type="term" value="F:steroid hydroxylase activity"/>
    <property type="evidence" value="ECO:0007669"/>
    <property type="project" value="TreeGrafter"/>
</dbReference>